<protein>
    <submittedName>
        <fullName evidence="9">M48 family metalloprotease</fullName>
        <ecNumber evidence="9">3.4.24.-</ecNumber>
    </submittedName>
</protein>
<comment type="similarity">
    <text evidence="6">Belongs to the peptidase M48 family.</text>
</comment>
<sequence length="288" mass="31429">MNFFNVDALAAYRRLPQSTHRRDRGFSKSRTPRNEKISHLPKKLNKGLSLILGLGTAASVGLSAPKPAEAIPFQDLIVPGIQYFQLSNLSTKEKVKLGSNIHQQVRSNYRLGTNANITRIGQKLVRSSSCSQTPFKFYVVQDPSINAFATTGGYVYVHSGLINAADNEDQLASVMAHEIAHICNDDLIGKLRQAQIAQGAASLAGLNGSKLAAVAYKLSVDLPNSREAEFNADAKGLQYLQQAGYDPSAMPAFLKKLVNRSSAPAFLSTHPNPRERISVLERKIADNR</sequence>
<comment type="cofactor">
    <cofactor evidence="6">
        <name>Zn(2+)</name>
        <dbReference type="ChEBI" id="CHEBI:29105"/>
    </cofactor>
    <text evidence="6">Binds 1 zinc ion per subunit.</text>
</comment>
<dbReference type="GO" id="GO:0004222">
    <property type="term" value="F:metalloendopeptidase activity"/>
    <property type="evidence" value="ECO:0007669"/>
    <property type="project" value="InterPro"/>
</dbReference>
<dbReference type="EC" id="3.4.24.-" evidence="9"/>
<dbReference type="EMBL" id="JAHHHW010000085">
    <property type="protein sequence ID" value="MBW4432342.1"/>
    <property type="molecule type" value="Genomic_DNA"/>
</dbReference>
<reference evidence="9" key="1">
    <citation type="submission" date="2021-05" db="EMBL/GenBank/DDBJ databases">
        <authorList>
            <person name="Pietrasiak N."/>
            <person name="Ward R."/>
            <person name="Stajich J.E."/>
            <person name="Kurbessoian T."/>
        </authorList>
    </citation>
    <scope>NUCLEOTIDE SEQUENCE</scope>
    <source>
        <strain evidence="9">HA4357-MV3</strain>
    </source>
</reference>
<dbReference type="GO" id="GO:0051603">
    <property type="term" value="P:proteolysis involved in protein catabolic process"/>
    <property type="evidence" value="ECO:0007669"/>
    <property type="project" value="TreeGrafter"/>
</dbReference>
<keyword evidence="1 6" id="KW-0645">Protease</keyword>
<dbReference type="GO" id="GO:0046872">
    <property type="term" value="F:metal ion binding"/>
    <property type="evidence" value="ECO:0007669"/>
    <property type="project" value="UniProtKB-KW"/>
</dbReference>
<organism evidence="9 10">
    <name type="scientific">Pelatocladus maniniholoensis HA4357-MV3</name>
    <dbReference type="NCBI Taxonomy" id="1117104"/>
    <lineage>
        <taxon>Bacteria</taxon>
        <taxon>Bacillati</taxon>
        <taxon>Cyanobacteriota</taxon>
        <taxon>Cyanophyceae</taxon>
        <taxon>Nostocales</taxon>
        <taxon>Nostocaceae</taxon>
        <taxon>Pelatocladus</taxon>
    </lineage>
</organism>
<evidence type="ECO:0000313" key="9">
    <source>
        <dbReference type="EMBL" id="MBW4432342.1"/>
    </source>
</evidence>
<dbReference type="CDD" id="cd07333">
    <property type="entry name" value="M48C_bepA_like"/>
    <property type="match status" value="1"/>
</dbReference>
<gene>
    <name evidence="9" type="ORF">KME28_11565</name>
</gene>
<dbReference type="Pfam" id="PF01435">
    <property type="entry name" value="Peptidase_M48"/>
    <property type="match status" value="1"/>
</dbReference>
<accession>A0A9E3LT23</accession>
<name>A0A9E3LT23_9NOST</name>
<evidence type="ECO:0000256" key="1">
    <source>
        <dbReference type="ARBA" id="ARBA00022670"/>
    </source>
</evidence>
<dbReference type="Proteomes" id="UP000813215">
    <property type="component" value="Unassembled WGS sequence"/>
</dbReference>
<reference evidence="9" key="2">
    <citation type="journal article" date="2022" name="Microbiol. Resour. Announc.">
        <title>Metagenome Sequencing to Explore Phylogenomics of Terrestrial Cyanobacteria.</title>
        <authorList>
            <person name="Ward R.D."/>
            <person name="Stajich J.E."/>
            <person name="Johansen J.R."/>
            <person name="Huntemann M."/>
            <person name="Clum A."/>
            <person name="Foster B."/>
            <person name="Foster B."/>
            <person name="Roux S."/>
            <person name="Palaniappan K."/>
            <person name="Varghese N."/>
            <person name="Mukherjee S."/>
            <person name="Reddy T.B.K."/>
            <person name="Daum C."/>
            <person name="Copeland A."/>
            <person name="Chen I.A."/>
            <person name="Ivanova N.N."/>
            <person name="Kyrpides N.C."/>
            <person name="Shapiro N."/>
            <person name="Eloe-Fadrosh E.A."/>
            <person name="Pietrasiak N."/>
        </authorList>
    </citation>
    <scope>NUCLEOTIDE SEQUENCE</scope>
    <source>
        <strain evidence="9">HA4357-MV3</strain>
    </source>
</reference>
<evidence type="ECO:0000256" key="7">
    <source>
        <dbReference type="SAM" id="MobiDB-lite"/>
    </source>
</evidence>
<evidence type="ECO:0000313" key="10">
    <source>
        <dbReference type="Proteomes" id="UP000813215"/>
    </source>
</evidence>
<evidence type="ECO:0000256" key="6">
    <source>
        <dbReference type="RuleBase" id="RU003983"/>
    </source>
</evidence>
<dbReference type="GO" id="GO:0016020">
    <property type="term" value="C:membrane"/>
    <property type="evidence" value="ECO:0007669"/>
    <property type="project" value="TreeGrafter"/>
</dbReference>
<evidence type="ECO:0000256" key="5">
    <source>
        <dbReference type="ARBA" id="ARBA00023049"/>
    </source>
</evidence>
<keyword evidence="4 6" id="KW-0862">Zinc</keyword>
<dbReference type="InterPro" id="IPR001915">
    <property type="entry name" value="Peptidase_M48"/>
</dbReference>
<dbReference type="Gene3D" id="3.30.2010.10">
    <property type="entry name" value="Metalloproteases ('zincins'), catalytic domain"/>
    <property type="match status" value="1"/>
</dbReference>
<keyword evidence="5 6" id="KW-0482">Metalloprotease</keyword>
<dbReference type="InterPro" id="IPR051156">
    <property type="entry name" value="Mito/Outer_Membr_Metalloprot"/>
</dbReference>
<dbReference type="PANTHER" id="PTHR22726">
    <property type="entry name" value="METALLOENDOPEPTIDASE OMA1"/>
    <property type="match status" value="1"/>
</dbReference>
<proteinExistence type="inferred from homology"/>
<dbReference type="AlphaFoldDB" id="A0A9E3LT23"/>
<evidence type="ECO:0000256" key="4">
    <source>
        <dbReference type="ARBA" id="ARBA00022833"/>
    </source>
</evidence>
<dbReference type="PANTHER" id="PTHR22726:SF1">
    <property type="entry name" value="METALLOENDOPEPTIDASE OMA1, MITOCHONDRIAL"/>
    <property type="match status" value="1"/>
</dbReference>
<comment type="caution">
    <text evidence="9">The sequence shown here is derived from an EMBL/GenBank/DDBJ whole genome shotgun (WGS) entry which is preliminary data.</text>
</comment>
<keyword evidence="2" id="KW-0479">Metal-binding</keyword>
<keyword evidence="3 6" id="KW-0378">Hydrolase</keyword>
<evidence type="ECO:0000256" key="2">
    <source>
        <dbReference type="ARBA" id="ARBA00022723"/>
    </source>
</evidence>
<feature type="region of interest" description="Disordered" evidence="7">
    <location>
        <begin position="18"/>
        <end position="37"/>
    </location>
</feature>
<evidence type="ECO:0000259" key="8">
    <source>
        <dbReference type="Pfam" id="PF01435"/>
    </source>
</evidence>
<feature type="domain" description="Peptidase M48" evidence="8">
    <location>
        <begin position="114"/>
        <end position="282"/>
    </location>
</feature>
<evidence type="ECO:0000256" key="3">
    <source>
        <dbReference type="ARBA" id="ARBA00022801"/>
    </source>
</evidence>